<evidence type="ECO:0000259" key="2">
    <source>
        <dbReference type="Pfam" id="PF14040"/>
    </source>
</evidence>
<reference evidence="3" key="1">
    <citation type="submission" date="2021-01" db="EMBL/GenBank/DDBJ databases">
        <title>Whole genome shotgun sequence of Rhizocola hellebori NBRC 109834.</title>
        <authorList>
            <person name="Komaki H."/>
            <person name="Tamura T."/>
        </authorList>
    </citation>
    <scope>NUCLEOTIDE SEQUENCE</scope>
    <source>
        <strain evidence="3">NBRC 109834</strain>
    </source>
</reference>
<proteinExistence type="predicted"/>
<name>A0A8J3VET0_9ACTN</name>
<dbReference type="Proteomes" id="UP000612899">
    <property type="component" value="Unassembled WGS sequence"/>
</dbReference>
<dbReference type="AlphaFoldDB" id="A0A8J3VET0"/>
<feature type="chain" id="PRO_5035162339" description="Deoxyribonuclease NucA/NucB domain-containing protein" evidence="1">
    <location>
        <begin position="23"/>
        <end position="414"/>
    </location>
</feature>
<feature type="signal peptide" evidence="1">
    <location>
        <begin position="1"/>
        <end position="22"/>
    </location>
</feature>
<feature type="domain" description="Deoxyribonuclease NucA/NucB" evidence="2">
    <location>
        <begin position="327"/>
        <end position="410"/>
    </location>
</feature>
<dbReference type="EMBL" id="BONY01000009">
    <property type="protein sequence ID" value="GIH03850.1"/>
    <property type="molecule type" value="Genomic_DNA"/>
</dbReference>
<organism evidence="3 4">
    <name type="scientific">Rhizocola hellebori</name>
    <dbReference type="NCBI Taxonomy" id="1392758"/>
    <lineage>
        <taxon>Bacteria</taxon>
        <taxon>Bacillati</taxon>
        <taxon>Actinomycetota</taxon>
        <taxon>Actinomycetes</taxon>
        <taxon>Micromonosporales</taxon>
        <taxon>Micromonosporaceae</taxon>
        <taxon>Rhizocola</taxon>
    </lineage>
</organism>
<evidence type="ECO:0000313" key="3">
    <source>
        <dbReference type="EMBL" id="GIH03850.1"/>
    </source>
</evidence>
<dbReference type="InterPro" id="IPR029476">
    <property type="entry name" value="DNase_NucA_NucB"/>
</dbReference>
<keyword evidence="1" id="KW-0732">Signal</keyword>
<evidence type="ECO:0000313" key="4">
    <source>
        <dbReference type="Proteomes" id="UP000612899"/>
    </source>
</evidence>
<protein>
    <recommendedName>
        <fullName evidence="2">Deoxyribonuclease NucA/NucB domain-containing protein</fullName>
    </recommendedName>
</protein>
<dbReference type="Pfam" id="PF14040">
    <property type="entry name" value="DNase_NucA_NucB"/>
    <property type="match status" value="1"/>
</dbReference>
<sequence>MKGKFALLMLAALMAAMSPVAAAGASQPASTDSQIAPVSTLTPPRWQHLEGLQPTGSQSPADCAAAVQQARASGVTQTSTCTSIELDRTPEPLTIEQQKAVQVITPRCEQTAPPNTGWWASGRRDACSHQQFDIVVVEIPTGIVVGTANMHAILEMSASGATWYSTIGMWVWSHTGTGFPEIVTGNLVGCVVCNGSGSIVQTGIDTWRGTGSFQAGVTPGSIHRGLGGYWALTIGSSKWTRPLLTSLGLAAYRCDNVIGNRLPGCVFGNIPGYAWFSYARNPWFVWHFTQAQLSGLPGRIASGTYLTKLDDPLLVDRNGSMACPPSTVLPRPAGYQCDEYPFRSTREGAYTSGAIQARSIAGCQMPDPPQTGPNGWSRCFIPAAQNSSAGGLLGAFYSDERILDGDKFQVGNAP</sequence>
<evidence type="ECO:0000256" key="1">
    <source>
        <dbReference type="SAM" id="SignalP"/>
    </source>
</evidence>
<gene>
    <name evidence="3" type="ORF">Rhe02_19170</name>
</gene>
<dbReference type="RefSeq" id="WP_203907744.1">
    <property type="nucleotide sequence ID" value="NZ_BONY01000009.1"/>
</dbReference>
<accession>A0A8J3VET0</accession>
<keyword evidence="4" id="KW-1185">Reference proteome</keyword>
<comment type="caution">
    <text evidence="3">The sequence shown here is derived from an EMBL/GenBank/DDBJ whole genome shotgun (WGS) entry which is preliminary data.</text>
</comment>